<organism evidence="9">
    <name type="scientific">hydrothermal vent metagenome</name>
    <dbReference type="NCBI Taxonomy" id="652676"/>
    <lineage>
        <taxon>unclassified sequences</taxon>
        <taxon>metagenomes</taxon>
        <taxon>ecological metagenomes</taxon>
    </lineage>
</organism>
<evidence type="ECO:0000256" key="3">
    <source>
        <dbReference type="ARBA" id="ARBA00012239"/>
    </source>
</evidence>
<keyword evidence="9" id="KW-0808">Transferase</keyword>
<dbReference type="AlphaFoldDB" id="A0A3B1E932"/>
<dbReference type="PANTHER" id="PTHR11601:SF34">
    <property type="entry name" value="CYSTEINE DESULFURASE"/>
    <property type="match status" value="1"/>
</dbReference>
<evidence type="ECO:0000259" key="8">
    <source>
        <dbReference type="Pfam" id="PF00266"/>
    </source>
</evidence>
<dbReference type="InterPro" id="IPR015421">
    <property type="entry name" value="PyrdxlP-dep_Trfase_major"/>
</dbReference>
<name>A0A3B1E932_9ZZZZ</name>
<evidence type="ECO:0000256" key="7">
    <source>
        <dbReference type="ARBA" id="ARBA00023014"/>
    </source>
</evidence>
<dbReference type="GO" id="GO:0051536">
    <property type="term" value="F:iron-sulfur cluster binding"/>
    <property type="evidence" value="ECO:0007669"/>
    <property type="project" value="UniProtKB-KW"/>
</dbReference>
<keyword evidence="7" id="KW-0411">Iron-sulfur</keyword>
<dbReference type="PANTHER" id="PTHR11601">
    <property type="entry name" value="CYSTEINE DESULFURYLASE FAMILY MEMBER"/>
    <property type="match status" value="1"/>
</dbReference>
<feature type="domain" description="Aminotransferase class V" evidence="8">
    <location>
        <begin position="2"/>
        <end position="228"/>
    </location>
</feature>
<keyword evidence="5" id="KW-0663">Pyridoxal phosphate</keyword>
<dbReference type="Gene3D" id="1.10.260.50">
    <property type="match status" value="1"/>
</dbReference>
<keyword evidence="6" id="KW-0408">Iron</keyword>
<dbReference type="InterPro" id="IPR015422">
    <property type="entry name" value="PyrdxlP-dep_Trfase_small"/>
</dbReference>
<proteinExistence type="inferred from homology"/>
<dbReference type="Gene3D" id="3.90.1150.10">
    <property type="entry name" value="Aspartate Aminotransferase, domain 1"/>
    <property type="match status" value="1"/>
</dbReference>
<dbReference type="InterPro" id="IPR015424">
    <property type="entry name" value="PyrdxlP-dep_Trfase"/>
</dbReference>
<evidence type="ECO:0000256" key="4">
    <source>
        <dbReference type="ARBA" id="ARBA00022723"/>
    </source>
</evidence>
<sequence>MIYLDNNATTRPEGPVVSAMAEMLSDLWHNPSSIHRPGQRAKGRVEAARRQVAQLIGARASEIVFTSGGTESINLAIRGACLLAKETGRDTIVTTAVEHFAVTELGKVMAAEHGMTVVLAPLDTDGVVDLDAIDALINKHTALVAIQWANNETGAIQPVERIAQMCAERGVRSYSDATQWIGKMPTDVARVPIDMLTLSGHKFHGPKGAGAMFIRKGVNLAPLFHGSQERNRRGGTE</sequence>
<dbReference type="PROSITE" id="PS00595">
    <property type="entry name" value="AA_TRANSFER_CLASS_5"/>
    <property type="match status" value="1"/>
</dbReference>
<evidence type="ECO:0000256" key="6">
    <source>
        <dbReference type="ARBA" id="ARBA00023004"/>
    </source>
</evidence>
<evidence type="ECO:0000313" key="9">
    <source>
        <dbReference type="EMBL" id="VAX42547.1"/>
    </source>
</evidence>
<evidence type="ECO:0000256" key="5">
    <source>
        <dbReference type="ARBA" id="ARBA00022898"/>
    </source>
</evidence>
<dbReference type="EC" id="2.8.1.7" evidence="3"/>
<evidence type="ECO:0000256" key="2">
    <source>
        <dbReference type="ARBA" id="ARBA00006490"/>
    </source>
</evidence>
<dbReference type="Gene3D" id="3.40.640.10">
    <property type="entry name" value="Type I PLP-dependent aspartate aminotransferase-like (Major domain)"/>
    <property type="match status" value="1"/>
</dbReference>
<dbReference type="SUPFAM" id="SSF53383">
    <property type="entry name" value="PLP-dependent transferases"/>
    <property type="match status" value="1"/>
</dbReference>
<accession>A0A3B1E932</accession>
<protein>
    <recommendedName>
        <fullName evidence="3">cysteine desulfurase</fullName>
        <ecNumber evidence="3">2.8.1.7</ecNumber>
    </recommendedName>
</protein>
<evidence type="ECO:0000256" key="1">
    <source>
        <dbReference type="ARBA" id="ARBA00001933"/>
    </source>
</evidence>
<dbReference type="GO" id="GO:0031071">
    <property type="term" value="F:cysteine desulfurase activity"/>
    <property type="evidence" value="ECO:0007669"/>
    <property type="project" value="UniProtKB-EC"/>
</dbReference>
<keyword evidence="4" id="KW-0479">Metal-binding</keyword>
<dbReference type="InterPro" id="IPR000192">
    <property type="entry name" value="Aminotrans_V_dom"/>
</dbReference>
<comment type="cofactor">
    <cofactor evidence="1">
        <name>pyridoxal 5'-phosphate</name>
        <dbReference type="ChEBI" id="CHEBI:597326"/>
    </cofactor>
</comment>
<gene>
    <name evidence="9" type="ORF">MNBD_PLANCTO03-1565</name>
</gene>
<dbReference type="EMBL" id="UOGK01000713">
    <property type="protein sequence ID" value="VAX42547.1"/>
    <property type="molecule type" value="Genomic_DNA"/>
</dbReference>
<comment type="similarity">
    <text evidence="2">Belongs to the class-V pyridoxal-phosphate-dependent aminotransferase family. NifS/IscS subfamily.</text>
</comment>
<reference evidence="9" key="1">
    <citation type="submission" date="2018-06" db="EMBL/GenBank/DDBJ databases">
        <authorList>
            <person name="Zhirakovskaya E."/>
        </authorList>
    </citation>
    <scope>NUCLEOTIDE SEQUENCE</scope>
</reference>
<feature type="non-terminal residue" evidence="9">
    <location>
        <position position="237"/>
    </location>
</feature>
<dbReference type="InterPro" id="IPR020578">
    <property type="entry name" value="Aminotrans_V_PyrdxlP_BS"/>
</dbReference>
<dbReference type="Pfam" id="PF00266">
    <property type="entry name" value="Aminotran_5"/>
    <property type="match status" value="1"/>
</dbReference>
<dbReference type="GO" id="GO:0046872">
    <property type="term" value="F:metal ion binding"/>
    <property type="evidence" value="ECO:0007669"/>
    <property type="project" value="UniProtKB-KW"/>
</dbReference>